<organism evidence="1 2">
    <name type="scientific">Pseudoalteromonas phenolica</name>
    <dbReference type="NCBI Taxonomy" id="161398"/>
    <lineage>
        <taxon>Bacteria</taxon>
        <taxon>Pseudomonadati</taxon>
        <taxon>Pseudomonadota</taxon>
        <taxon>Gammaproteobacteria</taxon>
        <taxon>Alteromonadales</taxon>
        <taxon>Pseudoalteromonadaceae</taxon>
        <taxon>Pseudoalteromonas</taxon>
    </lineage>
</organism>
<evidence type="ECO:0000313" key="1">
    <source>
        <dbReference type="EMBL" id="TMP84165.1"/>
    </source>
</evidence>
<gene>
    <name evidence="1" type="ORF">CWB73_00415</name>
</gene>
<dbReference type="AlphaFoldDB" id="A0A5S3Z0P1"/>
<sequence>MSREAFIQKLAEQQAENDNRIFPDSGDYLVAELIAQQHESAHMGFGHDSFYLVSPVGIVEVECRD</sequence>
<protein>
    <submittedName>
        <fullName evidence="1">Uncharacterized protein</fullName>
    </submittedName>
</protein>
<reference evidence="2" key="2">
    <citation type="submission" date="2019-06" db="EMBL/GenBank/DDBJ databases">
        <title>Co-occurence of chitin degradation, pigmentation and bioactivity in marine Pseudoalteromonas.</title>
        <authorList>
            <person name="Sonnenschein E.C."/>
            <person name="Bech P.K."/>
        </authorList>
    </citation>
    <scope>NUCLEOTIDE SEQUENCE [LARGE SCALE GENOMIC DNA]</scope>
    <source>
        <strain evidence="2">S1189</strain>
    </source>
</reference>
<dbReference type="OrthoDB" id="9805159at2"/>
<dbReference type="RefSeq" id="WP_138565941.1">
    <property type="nucleotide sequence ID" value="NZ_PNCM01000002.1"/>
</dbReference>
<proteinExistence type="predicted"/>
<name>A0A5S3Z0P1_9GAMM</name>
<dbReference type="Proteomes" id="UP000307362">
    <property type="component" value="Unassembled WGS sequence"/>
</dbReference>
<reference evidence="1 2" key="1">
    <citation type="submission" date="2017-12" db="EMBL/GenBank/DDBJ databases">
        <authorList>
            <person name="Paulsen S."/>
            <person name="Gram L.K."/>
        </authorList>
    </citation>
    <scope>NUCLEOTIDE SEQUENCE [LARGE SCALE GENOMIC DNA]</scope>
    <source>
        <strain evidence="1 2">S1189</strain>
    </source>
</reference>
<evidence type="ECO:0000313" key="2">
    <source>
        <dbReference type="Proteomes" id="UP000307362"/>
    </source>
</evidence>
<accession>A0A5S3Z0P1</accession>
<dbReference type="EMBL" id="PNCM01000002">
    <property type="protein sequence ID" value="TMP84165.1"/>
    <property type="molecule type" value="Genomic_DNA"/>
</dbReference>
<comment type="caution">
    <text evidence="1">The sequence shown here is derived from an EMBL/GenBank/DDBJ whole genome shotgun (WGS) entry which is preliminary data.</text>
</comment>